<dbReference type="CDD" id="cd17535">
    <property type="entry name" value="REC_NarL-like"/>
    <property type="match status" value="1"/>
</dbReference>
<gene>
    <name evidence="6" type="ORF">UO65_3730</name>
</gene>
<feature type="domain" description="HTH luxR-type" evidence="4">
    <location>
        <begin position="150"/>
        <end position="215"/>
    </location>
</feature>
<sequence length="227" mass="23593">MTAPDGEPRRADVVVCDDHTVFTEALAAVLEAHGFRVRDTAATLAGALAAVRAATPAILLLDRHLPDGDGVAALPTLAAASPRTRIVLLSADGDPAAVRRAVDGGAAGYLHKTAGVRDLAHALRRVLDGETVVDVPAGRSPRHSPDAAAAHRLAAHLTPRERECLALLVEGASTAAMERRLGVSGTTVRTHVQALLTKLGVHSRLEAASLAVRHRLLLPQPDRAAGT</sequence>
<dbReference type="STRING" id="909613.UO65_3730"/>
<evidence type="ECO:0000259" key="4">
    <source>
        <dbReference type="PROSITE" id="PS50043"/>
    </source>
</evidence>
<dbReference type="AlphaFoldDB" id="W7IW14"/>
<dbReference type="InterPro" id="IPR016032">
    <property type="entry name" value="Sig_transdc_resp-reg_C-effctor"/>
</dbReference>
<dbReference type="OrthoDB" id="2878275at2"/>
<dbReference type="GO" id="GO:0006355">
    <property type="term" value="P:regulation of DNA-templated transcription"/>
    <property type="evidence" value="ECO:0007669"/>
    <property type="project" value="InterPro"/>
</dbReference>
<organism evidence="6 7">
    <name type="scientific">Actinokineospora spheciospongiae</name>
    <dbReference type="NCBI Taxonomy" id="909613"/>
    <lineage>
        <taxon>Bacteria</taxon>
        <taxon>Bacillati</taxon>
        <taxon>Actinomycetota</taxon>
        <taxon>Actinomycetes</taxon>
        <taxon>Pseudonocardiales</taxon>
        <taxon>Pseudonocardiaceae</taxon>
        <taxon>Actinokineospora</taxon>
    </lineage>
</organism>
<dbReference type="Pfam" id="PF00072">
    <property type="entry name" value="Response_reg"/>
    <property type="match status" value="1"/>
</dbReference>
<dbReference type="CDD" id="cd06170">
    <property type="entry name" value="LuxR_C_like"/>
    <property type="match status" value="1"/>
</dbReference>
<evidence type="ECO:0000259" key="5">
    <source>
        <dbReference type="PROSITE" id="PS50110"/>
    </source>
</evidence>
<dbReference type="Pfam" id="PF00196">
    <property type="entry name" value="GerE"/>
    <property type="match status" value="1"/>
</dbReference>
<dbReference type="InterPro" id="IPR058245">
    <property type="entry name" value="NreC/VraR/RcsB-like_REC"/>
</dbReference>
<evidence type="ECO:0000256" key="3">
    <source>
        <dbReference type="PROSITE-ProRule" id="PRU00169"/>
    </source>
</evidence>
<keyword evidence="2" id="KW-0238">DNA-binding</keyword>
<accession>W7IW14</accession>
<dbReference type="SUPFAM" id="SSF52172">
    <property type="entry name" value="CheY-like"/>
    <property type="match status" value="1"/>
</dbReference>
<feature type="domain" description="Response regulatory" evidence="5">
    <location>
        <begin position="12"/>
        <end position="127"/>
    </location>
</feature>
<dbReference type="EMBL" id="AYXG01000136">
    <property type="protein sequence ID" value="EWC60997.1"/>
    <property type="molecule type" value="Genomic_DNA"/>
</dbReference>
<dbReference type="GO" id="GO:0003677">
    <property type="term" value="F:DNA binding"/>
    <property type="evidence" value="ECO:0007669"/>
    <property type="project" value="UniProtKB-KW"/>
</dbReference>
<dbReference type="InterPro" id="IPR051015">
    <property type="entry name" value="EvgA-like"/>
</dbReference>
<dbReference type="Gene3D" id="3.40.50.2300">
    <property type="match status" value="1"/>
</dbReference>
<dbReference type="InterPro" id="IPR000792">
    <property type="entry name" value="Tscrpt_reg_LuxR_C"/>
</dbReference>
<dbReference type="GO" id="GO:0000160">
    <property type="term" value="P:phosphorelay signal transduction system"/>
    <property type="evidence" value="ECO:0007669"/>
    <property type="project" value="InterPro"/>
</dbReference>
<protein>
    <submittedName>
        <fullName evidence="6">Nitrate/nitrite response regulator protein</fullName>
    </submittedName>
</protein>
<dbReference type="SMART" id="SM00448">
    <property type="entry name" value="REC"/>
    <property type="match status" value="1"/>
</dbReference>
<name>W7IW14_9PSEU</name>
<keyword evidence="1 3" id="KW-0597">Phosphoprotein</keyword>
<dbReference type="Proteomes" id="UP000019277">
    <property type="component" value="Unassembled WGS sequence"/>
</dbReference>
<dbReference type="SMART" id="SM00421">
    <property type="entry name" value="HTH_LUXR"/>
    <property type="match status" value="1"/>
</dbReference>
<dbReference type="PANTHER" id="PTHR45566:SF2">
    <property type="entry name" value="NARL SUBFAMILY"/>
    <property type="match status" value="1"/>
</dbReference>
<dbReference type="InterPro" id="IPR011006">
    <property type="entry name" value="CheY-like_superfamily"/>
</dbReference>
<dbReference type="RefSeq" id="WP_035284173.1">
    <property type="nucleotide sequence ID" value="NZ_AYXG01000136.1"/>
</dbReference>
<evidence type="ECO:0000256" key="2">
    <source>
        <dbReference type="ARBA" id="ARBA00023125"/>
    </source>
</evidence>
<comment type="caution">
    <text evidence="6">The sequence shown here is derived from an EMBL/GenBank/DDBJ whole genome shotgun (WGS) entry which is preliminary data.</text>
</comment>
<dbReference type="SUPFAM" id="SSF46894">
    <property type="entry name" value="C-terminal effector domain of the bipartite response regulators"/>
    <property type="match status" value="1"/>
</dbReference>
<evidence type="ECO:0000313" key="7">
    <source>
        <dbReference type="Proteomes" id="UP000019277"/>
    </source>
</evidence>
<evidence type="ECO:0000256" key="1">
    <source>
        <dbReference type="ARBA" id="ARBA00022553"/>
    </source>
</evidence>
<dbReference type="PROSITE" id="PS50043">
    <property type="entry name" value="HTH_LUXR_2"/>
    <property type="match status" value="1"/>
</dbReference>
<reference evidence="6 7" key="1">
    <citation type="journal article" date="2014" name="Genome Announc.">
        <title>Draft Genome Sequence of the Antitrypanosomally Active Sponge-Associated Bacterium Actinokineospora sp. Strain EG49.</title>
        <authorList>
            <person name="Harjes J."/>
            <person name="Ryu T."/>
            <person name="Abdelmohsen U.R."/>
            <person name="Moitinho-Silva L."/>
            <person name="Horn H."/>
            <person name="Ravasi T."/>
            <person name="Hentschel U."/>
        </authorList>
    </citation>
    <scope>NUCLEOTIDE SEQUENCE [LARGE SCALE GENOMIC DNA]</scope>
    <source>
        <strain evidence="6 7">EG49</strain>
    </source>
</reference>
<dbReference type="eggNOG" id="COG2197">
    <property type="taxonomic scope" value="Bacteria"/>
</dbReference>
<keyword evidence="7" id="KW-1185">Reference proteome</keyword>
<dbReference type="PANTHER" id="PTHR45566">
    <property type="entry name" value="HTH-TYPE TRANSCRIPTIONAL REGULATOR YHJB-RELATED"/>
    <property type="match status" value="1"/>
</dbReference>
<dbReference type="PRINTS" id="PR00038">
    <property type="entry name" value="HTHLUXR"/>
</dbReference>
<proteinExistence type="predicted"/>
<dbReference type="PROSITE" id="PS50110">
    <property type="entry name" value="RESPONSE_REGULATORY"/>
    <property type="match status" value="1"/>
</dbReference>
<evidence type="ECO:0000313" key="6">
    <source>
        <dbReference type="EMBL" id="EWC60997.1"/>
    </source>
</evidence>
<feature type="modified residue" description="4-aspartylphosphate" evidence="3">
    <location>
        <position position="62"/>
    </location>
</feature>
<dbReference type="InterPro" id="IPR001789">
    <property type="entry name" value="Sig_transdc_resp-reg_receiver"/>
</dbReference>